<dbReference type="EMBL" id="KL198059">
    <property type="protein sequence ID" value="KDQ11389.1"/>
    <property type="molecule type" value="Genomic_DNA"/>
</dbReference>
<dbReference type="InterPro" id="IPR056884">
    <property type="entry name" value="NPHP3-like_N"/>
</dbReference>
<dbReference type="InterPro" id="IPR026000">
    <property type="entry name" value="Apc5_dom"/>
</dbReference>
<dbReference type="Gene3D" id="3.40.50.300">
    <property type="entry name" value="P-loop containing nucleotide triphosphate hydrolases"/>
    <property type="match status" value="1"/>
</dbReference>
<keyword evidence="6" id="KW-1185">Reference proteome</keyword>
<name>A0A067M779_BOTB1</name>
<dbReference type="Proteomes" id="UP000027195">
    <property type="component" value="Unassembled WGS sequence"/>
</dbReference>
<gene>
    <name evidence="5" type="ORF">BOTBODRAFT_459700</name>
</gene>
<feature type="region of interest" description="Disordered" evidence="2">
    <location>
        <begin position="1277"/>
        <end position="1298"/>
    </location>
</feature>
<dbReference type="Pfam" id="PF13374">
    <property type="entry name" value="TPR_10"/>
    <property type="match status" value="8"/>
</dbReference>
<dbReference type="InterPro" id="IPR011990">
    <property type="entry name" value="TPR-like_helical_dom_sf"/>
</dbReference>
<dbReference type="InterPro" id="IPR027417">
    <property type="entry name" value="P-loop_NTPase"/>
</dbReference>
<evidence type="ECO:0000256" key="1">
    <source>
        <dbReference type="ARBA" id="ARBA00022737"/>
    </source>
</evidence>
<dbReference type="InParanoid" id="A0A067M779"/>
<dbReference type="OrthoDB" id="3038309at2759"/>
<proteinExistence type="predicted"/>
<keyword evidence="1" id="KW-0677">Repeat</keyword>
<dbReference type="SUPFAM" id="SSF48452">
    <property type="entry name" value="TPR-like"/>
    <property type="match status" value="2"/>
</dbReference>
<sequence length="1298" mass="143512">MASERSRNPRWETKFDLRGPISSTLKIELKVSRWVALFRSEELVGTAEVRFEELREKQRQAHEEDNDYVAFDLQVVCSEPSASQPSISLRVHRGSTALNSALDTAQTLVSDARDNIQRIKRGPALPNVSTDASDMAPSAQDTAKALRSAKEVKAVYESTLASVEAFVKIVDALAEIHPYAKAAWAALSAGYKVIAAQKKRDDALAELLESMSTALDFVHRFDKNALHEVDKRIILQVAEKTNECALFVEQYCKPESFALRAAKGILSSDGDEIARFKNDFDLMRKNLDTGAILSLTEGLSEVNEDLYNIGEGVKDIARNVDHTVLMVGRTAQMAIVDKLPYAAGASWDPESGCLSDTREVLLAEIMDWIRGTGASDDAEILCLTGVAGSGKTAIAHTVAQRCHKEGILASSFFFNREFEDRNRPDKLLSTMARDLARYPGICSQLSSTLEADPSLATASLSRQFTSLIAEPCRRYTFDSSTVFVLDALDEVNNPPDVLKIFRDDFPKLPRAFRLFATSRDIPDLDIYLSRSAHIRIRTIVLDAGVNLDDLCTYIHWRFGDVAEKLGLGPSWPGQRLKEVFISKAQGLFQWAVAVFQALECAYDPTAELEALLTGLQTGLSPEAKMDEIYTKILQAYGWNNLGFKRDYDLVMGAILAAKSPLSVSALQTLHPGIPNISKLLSRLGALLTGWRYPSQHVQILHLSLRDFLTARASDSAPFYIREKDHGRRLGLLCLTLLNENLKPDTPGAEYLESGSPGIPAVSKDQISEELRYACEFWTAHVLEFEAPAPPELLELLRTFLSARLVLWLEVCASVSTLKGFQRVKIWIQSVFPENIGLLNEDFNTRLSIALISISERLAYMDRREEALLAIQEAVELLRLFEGEPTSFKRNLASSLYDLSTRLSDVGRREDALAASRESVDLRRRLAKDRPAEFNCDLAMSLNNLSNRLSELGQREDALTAIREAVDLYRPLAQDRPPTFNPDLARSLNNLSAHLSELGQREDALAAIREAVDLRRQLAQDCPAAFNPGLAMSLNNLSNHLSELGQREDALAAIREAVDLRWQLAQDRPAAFNPGLAKSLTNLSNRLSDLGQREDALAAIQEAVDLYRPLAQDRPAAFNSNLTMSLNNFSVCLSDLGQREGALAAIREAVDLRRQLARDRPAASNPGLAMFLNNFSVCLSDLGQQEGALAAIREAVDLRRQLAQDHPAAFNPVFADSLYNLSLRLSALDHQEEALAAAKEAVEVYRPLAKEIPAVFKSDLVDALRLLSDLLRDLGQEDDAVATEQETDALNSPGAPGDA</sequence>
<dbReference type="SMART" id="SM00028">
    <property type="entry name" value="TPR"/>
    <property type="match status" value="7"/>
</dbReference>
<evidence type="ECO:0000259" key="3">
    <source>
        <dbReference type="Pfam" id="PF12862"/>
    </source>
</evidence>
<evidence type="ECO:0000256" key="2">
    <source>
        <dbReference type="SAM" id="MobiDB-lite"/>
    </source>
</evidence>
<evidence type="ECO:0000259" key="4">
    <source>
        <dbReference type="Pfam" id="PF24883"/>
    </source>
</evidence>
<feature type="domain" description="Nephrocystin 3-like N-terminal" evidence="4">
    <location>
        <begin position="364"/>
        <end position="519"/>
    </location>
</feature>
<evidence type="ECO:0000313" key="5">
    <source>
        <dbReference type="EMBL" id="KDQ11389.1"/>
    </source>
</evidence>
<feature type="domain" description="Anaphase-promoting complex subunit 5" evidence="3">
    <location>
        <begin position="844"/>
        <end position="878"/>
    </location>
</feature>
<organism evidence="5 6">
    <name type="scientific">Botryobasidium botryosum (strain FD-172 SS1)</name>
    <dbReference type="NCBI Taxonomy" id="930990"/>
    <lineage>
        <taxon>Eukaryota</taxon>
        <taxon>Fungi</taxon>
        <taxon>Dikarya</taxon>
        <taxon>Basidiomycota</taxon>
        <taxon>Agaricomycotina</taxon>
        <taxon>Agaricomycetes</taxon>
        <taxon>Cantharellales</taxon>
        <taxon>Botryobasidiaceae</taxon>
        <taxon>Botryobasidium</taxon>
    </lineage>
</organism>
<accession>A0A067M779</accession>
<dbReference type="PANTHER" id="PTHR19959">
    <property type="entry name" value="KINESIN LIGHT CHAIN"/>
    <property type="match status" value="1"/>
</dbReference>
<dbReference type="PANTHER" id="PTHR19959:SF119">
    <property type="entry name" value="FUNGAL LIPASE-LIKE DOMAIN-CONTAINING PROTEIN"/>
    <property type="match status" value="1"/>
</dbReference>
<evidence type="ECO:0008006" key="7">
    <source>
        <dbReference type="Google" id="ProtNLM"/>
    </source>
</evidence>
<dbReference type="HOGENOM" id="CLU_260430_0_0_1"/>
<dbReference type="Pfam" id="PF24883">
    <property type="entry name" value="NPHP3_N"/>
    <property type="match status" value="1"/>
</dbReference>
<feature type="compositionally biased region" description="Acidic residues" evidence="2">
    <location>
        <begin position="1277"/>
        <end position="1286"/>
    </location>
</feature>
<dbReference type="Gene3D" id="1.25.40.10">
    <property type="entry name" value="Tetratricopeptide repeat domain"/>
    <property type="match status" value="3"/>
</dbReference>
<protein>
    <recommendedName>
        <fullName evidence="7">C2 domain-containing protein</fullName>
    </recommendedName>
</protein>
<dbReference type="Pfam" id="PF12862">
    <property type="entry name" value="ANAPC5"/>
    <property type="match status" value="1"/>
</dbReference>
<reference evidence="6" key="1">
    <citation type="journal article" date="2014" name="Proc. Natl. Acad. Sci. U.S.A.">
        <title>Extensive sampling of basidiomycete genomes demonstrates inadequacy of the white-rot/brown-rot paradigm for wood decay fungi.</title>
        <authorList>
            <person name="Riley R."/>
            <person name="Salamov A.A."/>
            <person name="Brown D.W."/>
            <person name="Nagy L.G."/>
            <person name="Floudas D."/>
            <person name="Held B.W."/>
            <person name="Levasseur A."/>
            <person name="Lombard V."/>
            <person name="Morin E."/>
            <person name="Otillar R."/>
            <person name="Lindquist E.A."/>
            <person name="Sun H."/>
            <person name="LaButti K.M."/>
            <person name="Schmutz J."/>
            <person name="Jabbour D."/>
            <person name="Luo H."/>
            <person name="Baker S.E."/>
            <person name="Pisabarro A.G."/>
            <person name="Walton J.D."/>
            <person name="Blanchette R.A."/>
            <person name="Henrissat B."/>
            <person name="Martin F."/>
            <person name="Cullen D."/>
            <person name="Hibbett D.S."/>
            <person name="Grigoriev I.V."/>
        </authorList>
    </citation>
    <scope>NUCLEOTIDE SEQUENCE [LARGE SCALE GENOMIC DNA]</scope>
    <source>
        <strain evidence="6">FD-172 SS1</strain>
    </source>
</reference>
<evidence type="ECO:0000313" key="6">
    <source>
        <dbReference type="Proteomes" id="UP000027195"/>
    </source>
</evidence>
<dbReference type="STRING" id="930990.A0A067M779"/>
<dbReference type="SUPFAM" id="SSF52540">
    <property type="entry name" value="P-loop containing nucleoside triphosphate hydrolases"/>
    <property type="match status" value="1"/>
</dbReference>
<dbReference type="InterPro" id="IPR019734">
    <property type="entry name" value="TPR_rpt"/>
</dbReference>